<keyword evidence="2" id="KW-1185">Reference proteome</keyword>
<evidence type="ECO:0000313" key="1">
    <source>
        <dbReference type="EMBL" id="TNV76347.1"/>
    </source>
</evidence>
<reference evidence="1" key="1">
    <citation type="submission" date="2019-06" db="EMBL/GenBank/DDBJ databases">
        <authorList>
            <person name="Zheng W."/>
        </authorList>
    </citation>
    <scope>NUCLEOTIDE SEQUENCE</scope>
    <source>
        <strain evidence="1">QDHG01</strain>
    </source>
</reference>
<protein>
    <submittedName>
        <fullName evidence="1">Uncharacterized protein</fullName>
    </submittedName>
</protein>
<accession>A0A8J8NJR4</accession>
<dbReference type="Proteomes" id="UP000785679">
    <property type="component" value="Unassembled WGS sequence"/>
</dbReference>
<dbReference type="AlphaFoldDB" id="A0A8J8NJR4"/>
<proteinExistence type="predicted"/>
<comment type="caution">
    <text evidence="1">The sequence shown here is derived from an EMBL/GenBank/DDBJ whole genome shotgun (WGS) entry which is preliminary data.</text>
</comment>
<gene>
    <name evidence="1" type="ORF">FGO68_gene9012</name>
</gene>
<sequence length="70" mass="8224">MDNSAAMDLQWFWIGPEKRCSRMPVFMDNVEILAMDEIIFSINTQLRERFPPKGHFQAIGYTTDEIIKDD</sequence>
<dbReference type="EMBL" id="RRYP01013763">
    <property type="protein sequence ID" value="TNV76347.1"/>
    <property type="molecule type" value="Genomic_DNA"/>
</dbReference>
<name>A0A8J8NJR4_HALGN</name>
<organism evidence="1 2">
    <name type="scientific">Halteria grandinella</name>
    <dbReference type="NCBI Taxonomy" id="5974"/>
    <lineage>
        <taxon>Eukaryota</taxon>
        <taxon>Sar</taxon>
        <taxon>Alveolata</taxon>
        <taxon>Ciliophora</taxon>
        <taxon>Intramacronucleata</taxon>
        <taxon>Spirotrichea</taxon>
        <taxon>Stichotrichia</taxon>
        <taxon>Sporadotrichida</taxon>
        <taxon>Halteriidae</taxon>
        <taxon>Halteria</taxon>
    </lineage>
</organism>
<evidence type="ECO:0000313" key="2">
    <source>
        <dbReference type="Proteomes" id="UP000785679"/>
    </source>
</evidence>